<evidence type="ECO:0000313" key="2">
    <source>
        <dbReference type="Proteomes" id="UP000053477"/>
    </source>
</evidence>
<dbReference type="STRING" id="27342.A0A0H2R5S2"/>
<accession>A0A0H2R5S2</accession>
<dbReference type="OrthoDB" id="3267861at2759"/>
<keyword evidence="2" id="KW-1185">Reference proteome</keyword>
<evidence type="ECO:0000313" key="1">
    <source>
        <dbReference type="EMBL" id="KLO07135.1"/>
    </source>
</evidence>
<gene>
    <name evidence="1" type="ORF">SCHPADRAFT_804118</name>
</gene>
<dbReference type="EMBL" id="KQ086158">
    <property type="protein sequence ID" value="KLO07135.1"/>
    <property type="molecule type" value="Genomic_DNA"/>
</dbReference>
<dbReference type="AlphaFoldDB" id="A0A0H2R5S2"/>
<name>A0A0H2R5S2_9AGAM</name>
<sequence length="121" mass="14173">LSEWQDIFVSEVKLCGEKLQRHSCRKVCFKNFKGSPYDSCRFNFPKAEVERSYYDAENQSIVFSCHDGTVNNYNRFILVFSRHNHDLKCILSGQAAKSAMMYITDYITKMDMKTYEVLSLL</sequence>
<dbReference type="Proteomes" id="UP000053477">
    <property type="component" value="Unassembled WGS sequence"/>
</dbReference>
<feature type="non-terminal residue" evidence="1">
    <location>
        <position position="1"/>
    </location>
</feature>
<protein>
    <submittedName>
        <fullName evidence="1">Uncharacterized protein</fullName>
    </submittedName>
</protein>
<organism evidence="1 2">
    <name type="scientific">Schizopora paradoxa</name>
    <dbReference type="NCBI Taxonomy" id="27342"/>
    <lineage>
        <taxon>Eukaryota</taxon>
        <taxon>Fungi</taxon>
        <taxon>Dikarya</taxon>
        <taxon>Basidiomycota</taxon>
        <taxon>Agaricomycotina</taxon>
        <taxon>Agaricomycetes</taxon>
        <taxon>Hymenochaetales</taxon>
        <taxon>Schizoporaceae</taxon>
        <taxon>Schizopora</taxon>
    </lineage>
</organism>
<proteinExistence type="predicted"/>
<dbReference type="InParanoid" id="A0A0H2R5S2"/>
<feature type="non-terminal residue" evidence="1">
    <location>
        <position position="121"/>
    </location>
</feature>
<reference evidence="1 2" key="1">
    <citation type="submission" date="2015-04" db="EMBL/GenBank/DDBJ databases">
        <title>Complete genome sequence of Schizopora paradoxa KUC8140, a cosmopolitan wood degrader in East Asia.</title>
        <authorList>
            <consortium name="DOE Joint Genome Institute"/>
            <person name="Min B."/>
            <person name="Park H."/>
            <person name="Jang Y."/>
            <person name="Kim J.-J."/>
            <person name="Kim K.H."/>
            <person name="Pangilinan J."/>
            <person name="Lipzen A."/>
            <person name="Riley R."/>
            <person name="Grigoriev I.V."/>
            <person name="Spatafora J.W."/>
            <person name="Choi I.-G."/>
        </authorList>
    </citation>
    <scope>NUCLEOTIDE SEQUENCE [LARGE SCALE GENOMIC DNA]</scope>
    <source>
        <strain evidence="1 2">KUC8140</strain>
    </source>
</reference>